<keyword evidence="8" id="KW-0809">Transit peptide</keyword>
<dbReference type="PROSITE" id="PS50975">
    <property type="entry name" value="ATP_GRASP"/>
    <property type="match status" value="1"/>
</dbReference>
<evidence type="ECO:0000313" key="15">
    <source>
        <dbReference type="WBParaSite" id="SVE_0463700.1"/>
    </source>
</evidence>
<evidence type="ECO:0000256" key="9">
    <source>
        <dbReference type="ARBA" id="ARBA00052879"/>
    </source>
</evidence>
<feature type="binding site" evidence="12">
    <location>
        <position position="315"/>
    </location>
    <ligand>
        <name>substrate</name>
        <note>ligand shared with subunit alpha</note>
    </ligand>
</feature>
<feature type="binding site" evidence="12">
    <location>
        <begin position="97"/>
        <end position="99"/>
    </location>
    <ligand>
        <name>ATP</name>
        <dbReference type="ChEBI" id="CHEBI:30616"/>
    </ligand>
</feature>
<evidence type="ECO:0000256" key="11">
    <source>
        <dbReference type="ARBA" id="ARBA00063570"/>
    </source>
</evidence>
<dbReference type="Proteomes" id="UP000035680">
    <property type="component" value="Unassembled WGS sequence"/>
</dbReference>
<evidence type="ECO:0000256" key="4">
    <source>
        <dbReference type="ARBA" id="ARBA00022723"/>
    </source>
</evidence>
<feature type="domain" description="ATP-grasp" evidence="13">
    <location>
        <begin position="53"/>
        <end position="282"/>
    </location>
</feature>
<keyword evidence="2 12" id="KW-0816">Tricarboxylic acid cycle</keyword>
<evidence type="ECO:0000256" key="2">
    <source>
        <dbReference type="ARBA" id="ARBA00022532"/>
    </source>
</evidence>
<dbReference type="GO" id="GO:0006099">
    <property type="term" value="P:tricarboxylic acid cycle"/>
    <property type="evidence" value="ECO:0007669"/>
    <property type="project" value="UniProtKB-UniRule"/>
</dbReference>
<dbReference type="NCBIfam" id="TIGR01016">
    <property type="entry name" value="sucCoAbeta"/>
    <property type="match status" value="1"/>
</dbReference>
<organism evidence="14 15">
    <name type="scientific">Strongyloides venezuelensis</name>
    <name type="common">Threadworm</name>
    <dbReference type="NCBI Taxonomy" id="75913"/>
    <lineage>
        <taxon>Eukaryota</taxon>
        <taxon>Metazoa</taxon>
        <taxon>Ecdysozoa</taxon>
        <taxon>Nematoda</taxon>
        <taxon>Chromadorea</taxon>
        <taxon>Rhabditida</taxon>
        <taxon>Tylenchina</taxon>
        <taxon>Panagrolaimomorpha</taxon>
        <taxon>Strongyloidoidea</taxon>
        <taxon>Strongyloididae</taxon>
        <taxon>Strongyloides</taxon>
    </lineage>
</organism>
<dbReference type="STRING" id="75913.A0A0K0F741"/>
<dbReference type="GO" id="GO:0006104">
    <property type="term" value="P:succinyl-CoA metabolic process"/>
    <property type="evidence" value="ECO:0007669"/>
    <property type="project" value="TreeGrafter"/>
</dbReference>
<dbReference type="GO" id="GO:0004775">
    <property type="term" value="F:succinate-CoA ligase (ADP-forming) activity"/>
    <property type="evidence" value="ECO:0007669"/>
    <property type="project" value="UniProtKB-UniRule"/>
</dbReference>
<comment type="subunit">
    <text evidence="11">Heterodimer of an alpha and a beta subunit. The beta subunit determines specificity for GTP.</text>
</comment>
<feature type="binding site" evidence="12">
    <location>
        <position position="158"/>
    </location>
    <ligand>
        <name>ATP</name>
        <dbReference type="ChEBI" id="CHEBI:30616"/>
    </ligand>
</feature>
<comment type="subcellular location">
    <subcellularLocation>
        <location evidence="12">Mitochondrion</location>
    </subcellularLocation>
</comment>
<reference evidence="14" key="1">
    <citation type="submission" date="2014-07" db="EMBL/GenBank/DDBJ databases">
        <authorList>
            <person name="Martin A.A"/>
            <person name="De Silva N."/>
        </authorList>
    </citation>
    <scope>NUCLEOTIDE SEQUENCE</scope>
</reference>
<keyword evidence="3 12" id="KW-0436">Ligase</keyword>
<keyword evidence="14" id="KW-1185">Reference proteome</keyword>
<dbReference type="FunFam" id="3.30.470.20:FF:000002">
    <property type="entry name" value="Succinate--CoA ligase [ADP-forming] subunit beta"/>
    <property type="match status" value="1"/>
</dbReference>
<evidence type="ECO:0000256" key="10">
    <source>
        <dbReference type="ARBA" id="ARBA00053833"/>
    </source>
</evidence>
<dbReference type="SUPFAM" id="SSF52210">
    <property type="entry name" value="Succinyl-CoA synthetase domains"/>
    <property type="match status" value="1"/>
</dbReference>
<dbReference type="EC" id="6.2.1.5" evidence="12"/>
<dbReference type="InterPro" id="IPR013815">
    <property type="entry name" value="ATP_grasp_subdomain_1"/>
</dbReference>
<dbReference type="HAMAP" id="MF_00558">
    <property type="entry name" value="Succ_CoA_beta"/>
    <property type="match status" value="1"/>
</dbReference>
<dbReference type="WBParaSite" id="SVE_0463700.1">
    <property type="protein sequence ID" value="SVE_0463700.1"/>
    <property type="gene ID" value="SVE_0463700"/>
</dbReference>
<evidence type="ECO:0000256" key="3">
    <source>
        <dbReference type="ARBA" id="ARBA00022598"/>
    </source>
</evidence>
<dbReference type="NCBIfam" id="NF001913">
    <property type="entry name" value="PRK00696.1"/>
    <property type="match status" value="1"/>
</dbReference>
<dbReference type="GO" id="GO:0000287">
    <property type="term" value="F:magnesium ion binding"/>
    <property type="evidence" value="ECO:0007669"/>
    <property type="project" value="UniProtKB-UniRule"/>
</dbReference>
<keyword evidence="7 12" id="KW-0460">Magnesium</keyword>
<dbReference type="FunFam" id="3.40.50.261:FF:000001">
    <property type="entry name" value="Succinate--CoA ligase [ADP-forming] subunit beta"/>
    <property type="match status" value="1"/>
</dbReference>
<dbReference type="PIRSF" id="PIRSF001554">
    <property type="entry name" value="SucCS_beta"/>
    <property type="match status" value="1"/>
</dbReference>
<dbReference type="GO" id="GO:0042709">
    <property type="term" value="C:succinate-CoA ligase complex"/>
    <property type="evidence" value="ECO:0007669"/>
    <property type="project" value="TreeGrafter"/>
</dbReference>
<comment type="catalytic activity">
    <reaction evidence="12">
        <text>succinate + ATP + CoA = succinyl-CoA + ADP + phosphate</text>
        <dbReference type="Rhea" id="RHEA:17661"/>
        <dbReference type="ChEBI" id="CHEBI:30031"/>
        <dbReference type="ChEBI" id="CHEBI:30616"/>
        <dbReference type="ChEBI" id="CHEBI:43474"/>
        <dbReference type="ChEBI" id="CHEBI:57287"/>
        <dbReference type="ChEBI" id="CHEBI:57292"/>
        <dbReference type="ChEBI" id="CHEBI:456216"/>
        <dbReference type="EC" id="6.2.1.5"/>
    </reaction>
</comment>
<dbReference type="GO" id="GO:0005524">
    <property type="term" value="F:ATP binding"/>
    <property type="evidence" value="ECO:0007669"/>
    <property type="project" value="UniProtKB-UniRule"/>
</dbReference>
<dbReference type="SUPFAM" id="SSF56059">
    <property type="entry name" value="Glutathione synthetase ATP-binding domain-like"/>
    <property type="match status" value="1"/>
</dbReference>
<feature type="binding site" evidence="12">
    <location>
        <position position="90"/>
    </location>
    <ligand>
        <name>ATP</name>
        <dbReference type="ChEBI" id="CHEBI:30616"/>
    </ligand>
</feature>
<comment type="function">
    <text evidence="12">Succinyl-CoA synthetase functions in the citric acid cycle (TCA), coupling the hydrolysis of succinyl-CoA to the synthesis of ATP and thus represents the only step of substrate-level phosphorylation in the TCA. The beta subunit provides nucleotide specificity of the enzyme and binds the substrate succinate, while the binding sites for coenzyme A and phosphate are found in the alpha subunit.</text>
</comment>
<dbReference type="UniPathway" id="UPA00223">
    <property type="reaction ID" value="UER00999"/>
</dbReference>
<dbReference type="GO" id="GO:0005739">
    <property type="term" value="C:mitochondrion"/>
    <property type="evidence" value="ECO:0007669"/>
    <property type="project" value="UniProtKB-SubCell"/>
</dbReference>
<dbReference type="GO" id="GO:0004776">
    <property type="term" value="F:succinate-CoA ligase (GDP-forming) activity"/>
    <property type="evidence" value="ECO:0007669"/>
    <property type="project" value="UniProtKB-EC"/>
</dbReference>
<dbReference type="FunFam" id="3.30.1490.20:FF:000004">
    <property type="entry name" value="Succinate--CoA ligase [ADP-forming] subunit beta, mitochondrial"/>
    <property type="match status" value="1"/>
</dbReference>
<proteinExistence type="inferred from homology"/>
<dbReference type="PANTHER" id="PTHR11815:SF1">
    <property type="entry name" value="SUCCINATE--COA LIGASE [ADP-FORMING] SUBUNIT BETA, MITOCHONDRIAL"/>
    <property type="match status" value="1"/>
</dbReference>
<feature type="binding site" evidence="12">
    <location>
        <position position="250"/>
    </location>
    <ligand>
        <name>Mg(2+)</name>
        <dbReference type="ChEBI" id="CHEBI:18420"/>
    </ligand>
</feature>
<dbReference type="Pfam" id="PF00549">
    <property type="entry name" value="Ligase_CoA"/>
    <property type="match status" value="1"/>
</dbReference>
<comment type="function">
    <text evidence="10">GTP-specific succinyl-CoA synthetase functions in the citric acid cycle (TCA), coupling the hydrolysis of succinyl-CoA to the synthesis of GTP and thus represents the only step of substrate-level phosphorylation in the TCA. The beta subunit provides nucleotide specificity of the enzyme and binds the substrate succinate, while the binding sites for coenzyme A and phosphate are found in the alpha subunit.</text>
</comment>
<evidence type="ECO:0000313" key="14">
    <source>
        <dbReference type="Proteomes" id="UP000035680"/>
    </source>
</evidence>
<dbReference type="InterPro" id="IPR013650">
    <property type="entry name" value="ATP-grasp_succ-CoA_synth-type"/>
</dbReference>
<feature type="binding site" evidence="12">
    <location>
        <position position="264"/>
    </location>
    <ligand>
        <name>Mg(2+)</name>
        <dbReference type="ChEBI" id="CHEBI:18420"/>
    </ligand>
</feature>
<dbReference type="InterPro" id="IPR005809">
    <property type="entry name" value="Succ_CoA_ligase-like_bsu"/>
</dbReference>
<evidence type="ECO:0000256" key="7">
    <source>
        <dbReference type="ARBA" id="ARBA00022842"/>
    </source>
</evidence>
<keyword evidence="4 12" id="KW-0479">Metal-binding</keyword>
<dbReference type="InterPro" id="IPR005811">
    <property type="entry name" value="SUCC_ACL_C"/>
</dbReference>
<keyword evidence="12" id="KW-0496">Mitochondrion</keyword>
<dbReference type="PANTHER" id="PTHR11815">
    <property type="entry name" value="SUCCINYL-COA SYNTHETASE BETA CHAIN"/>
    <property type="match status" value="1"/>
</dbReference>
<accession>A0A0K0F741</accession>
<name>A0A0K0F741_STRVS</name>
<evidence type="ECO:0000259" key="13">
    <source>
        <dbReference type="PROSITE" id="PS50975"/>
    </source>
</evidence>
<evidence type="ECO:0000256" key="5">
    <source>
        <dbReference type="ARBA" id="ARBA00022741"/>
    </source>
</evidence>
<dbReference type="Pfam" id="PF08442">
    <property type="entry name" value="ATP-grasp_2"/>
    <property type="match status" value="1"/>
</dbReference>
<evidence type="ECO:0000256" key="6">
    <source>
        <dbReference type="ARBA" id="ARBA00022840"/>
    </source>
</evidence>
<dbReference type="Gene3D" id="3.40.50.261">
    <property type="entry name" value="Succinyl-CoA synthetase domains"/>
    <property type="match status" value="1"/>
</dbReference>
<comment type="pathway">
    <text evidence="1 12">Carbohydrate metabolism; tricarboxylic acid cycle; succinate from succinyl-CoA (ligase route): step 1/1.</text>
</comment>
<reference evidence="15" key="2">
    <citation type="submission" date="2015-08" db="UniProtKB">
        <authorList>
            <consortium name="WormBaseParasite"/>
        </authorList>
    </citation>
    <scope>IDENTIFICATION</scope>
</reference>
<dbReference type="Gene3D" id="3.30.1490.20">
    <property type="entry name" value="ATP-grasp fold, A domain"/>
    <property type="match status" value="1"/>
</dbReference>
<evidence type="ECO:0000256" key="12">
    <source>
        <dbReference type="HAMAP-Rule" id="MF_03219"/>
    </source>
</evidence>
<feature type="binding site" evidence="12">
    <location>
        <begin position="373"/>
        <end position="375"/>
    </location>
    <ligand>
        <name>substrate</name>
        <note>ligand shared with subunit alpha</note>
    </ligand>
</feature>
<keyword evidence="5 12" id="KW-0547">Nucleotide-binding</keyword>
<evidence type="ECO:0000256" key="1">
    <source>
        <dbReference type="ARBA" id="ARBA00005064"/>
    </source>
</evidence>
<dbReference type="Gene3D" id="3.30.470.20">
    <property type="entry name" value="ATP-grasp fold, B domain"/>
    <property type="match status" value="1"/>
</dbReference>
<dbReference type="InterPro" id="IPR016102">
    <property type="entry name" value="Succinyl-CoA_synth-like"/>
</dbReference>
<dbReference type="InterPro" id="IPR011761">
    <property type="entry name" value="ATP-grasp"/>
</dbReference>
<dbReference type="AlphaFoldDB" id="A0A0K0F741"/>
<protein>
    <recommendedName>
        <fullName evidence="12">Succinate--CoA ligase [ADP-forming] subunit beta, mitochondrial</fullName>
        <ecNumber evidence="12">6.2.1.5</ecNumber>
    </recommendedName>
    <alternativeName>
        <fullName evidence="12">Succinyl-CoA synthetase beta chain</fullName>
        <shortName evidence="12">SCS-beta</shortName>
    </alternativeName>
</protein>
<sequence>MDGLLEECRILILHSFNSKNIKMSFNKFGLFNSSSKVIKQFCRNLSLQEHVSFSLLKQNGILVPSFALAKNPEEAFKIAKDLPGSDYVVKAQVLAGGRGKGHFTSGLHGGVHIVYSPEEAKAKASKMIGSKLITKQTDGEGKNCNSVIVAERLFTRREYYFSIMLDRLTNGPVLIGSSKGGMNIEEVASENPKDIVTLPVNIEEGLTDNMLEKFVSDIEISGKNSDKAKDIIKKLYTMFIKDDATLIEINPLAEDVNGNIVCMDCKYTIDENAAFRQKDLFSKQDLSQIDPLELRASKSNLNYIKLDGNLGCLVNGAGLAMATMDIISLYKGVPANFLDVGGGATTEEVTEALKIIASEGNQVNAILVNIFGGIVDCSNIAKAIIATAKDINIPIVCRLQGTNVITAKALIAHSGLKVFSCDDLDEAAKLAVKLSTIVKLAKESSLDVSFELHI</sequence>
<comment type="similarity">
    <text evidence="12">Belongs to the succinate/malate CoA ligase beta subunit family.</text>
</comment>
<evidence type="ECO:0000256" key="8">
    <source>
        <dbReference type="ARBA" id="ARBA00022946"/>
    </source>
</evidence>
<comment type="catalytic activity">
    <reaction evidence="9">
        <text>GTP + succinate + CoA = succinyl-CoA + GDP + phosphate</text>
        <dbReference type="Rhea" id="RHEA:22120"/>
        <dbReference type="ChEBI" id="CHEBI:30031"/>
        <dbReference type="ChEBI" id="CHEBI:37565"/>
        <dbReference type="ChEBI" id="CHEBI:43474"/>
        <dbReference type="ChEBI" id="CHEBI:57287"/>
        <dbReference type="ChEBI" id="CHEBI:57292"/>
        <dbReference type="ChEBI" id="CHEBI:58189"/>
        <dbReference type="EC" id="6.2.1.4"/>
    </reaction>
</comment>
<comment type="cofactor">
    <cofactor evidence="12">
        <name>Mg(2+)</name>
        <dbReference type="ChEBI" id="CHEBI:18420"/>
    </cofactor>
    <text evidence="12">Binds 1 Mg(2+) ion per subunit.</text>
</comment>
<keyword evidence="6 12" id="KW-0067">ATP-binding</keyword>